<sequence>MFGNLCTTRTRSVLLSLFIPSVLRSRRGLSGLGRKQSQNPSRSQITDKNRQREKRRGCDIGLIPQPDSPSITQRHVESLLQPHQSRQSGNVRFPTKLDDAAVDPRAAREFEFEPFPIPRLTGFILSFLQPLPEAFMESSPAYPTNEPEDAELADPIRSRRPFVNPPEECTRDLPPACWLRLVMDGQLFPWLWDLDDACLSTALTEHQWDWERLARQLAGRIIC</sequence>
<comment type="caution">
    <text evidence="2">The sequence shown here is derived from an EMBL/GenBank/DDBJ whole genome shotgun (WGS) entry which is preliminary data.</text>
</comment>
<gene>
    <name evidence="2" type="ORF">BJX63DRAFT_416889</name>
</gene>
<feature type="compositionally biased region" description="Polar residues" evidence="1">
    <location>
        <begin position="35"/>
        <end position="44"/>
    </location>
</feature>
<keyword evidence="3" id="KW-1185">Reference proteome</keyword>
<feature type="region of interest" description="Disordered" evidence="1">
    <location>
        <begin position="29"/>
        <end position="70"/>
    </location>
</feature>
<proteinExistence type="predicted"/>
<reference evidence="2 3" key="1">
    <citation type="submission" date="2024-07" db="EMBL/GenBank/DDBJ databases">
        <title>Section-level genome sequencing and comparative genomics of Aspergillus sections Usti and Cavernicolus.</title>
        <authorList>
            <consortium name="Lawrence Berkeley National Laboratory"/>
            <person name="Nybo J.L."/>
            <person name="Vesth T.C."/>
            <person name="Theobald S."/>
            <person name="Frisvad J.C."/>
            <person name="Larsen T.O."/>
            <person name="Kjaerboelling I."/>
            <person name="Rothschild-Mancinelli K."/>
            <person name="Lyhne E.K."/>
            <person name="Kogle M.E."/>
            <person name="Barry K."/>
            <person name="Clum A."/>
            <person name="Na H."/>
            <person name="Ledsgaard L."/>
            <person name="Lin J."/>
            <person name="Lipzen A."/>
            <person name="Kuo A."/>
            <person name="Riley R."/>
            <person name="Mondo S."/>
            <person name="Labutti K."/>
            <person name="Haridas S."/>
            <person name="Pangalinan J."/>
            <person name="Salamov A.A."/>
            <person name="Simmons B.A."/>
            <person name="Magnuson J.K."/>
            <person name="Chen J."/>
            <person name="Drula E."/>
            <person name="Henrissat B."/>
            <person name="Wiebenga A."/>
            <person name="Lubbers R.J."/>
            <person name="Gomes A.C."/>
            <person name="Makela M.R."/>
            <person name="Stajich J."/>
            <person name="Grigoriev I.V."/>
            <person name="Mortensen U.H."/>
            <person name="De Vries R.P."/>
            <person name="Baker S.E."/>
            <person name="Andersen M.R."/>
        </authorList>
    </citation>
    <scope>NUCLEOTIDE SEQUENCE [LARGE SCALE GENOMIC DNA]</scope>
    <source>
        <strain evidence="2 3">CBS 588.65</strain>
    </source>
</reference>
<accession>A0ABR4GRD5</accession>
<name>A0ABR4GRD5_9EURO</name>
<evidence type="ECO:0000313" key="2">
    <source>
        <dbReference type="EMBL" id="KAL2801635.1"/>
    </source>
</evidence>
<evidence type="ECO:0000313" key="3">
    <source>
        <dbReference type="Proteomes" id="UP001610334"/>
    </source>
</evidence>
<protein>
    <submittedName>
        <fullName evidence="2">Uncharacterized protein</fullName>
    </submittedName>
</protein>
<organism evidence="2 3">
    <name type="scientific">Aspergillus granulosus</name>
    <dbReference type="NCBI Taxonomy" id="176169"/>
    <lineage>
        <taxon>Eukaryota</taxon>
        <taxon>Fungi</taxon>
        <taxon>Dikarya</taxon>
        <taxon>Ascomycota</taxon>
        <taxon>Pezizomycotina</taxon>
        <taxon>Eurotiomycetes</taxon>
        <taxon>Eurotiomycetidae</taxon>
        <taxon>Eurotiales</taxon>
        <taxon>Aspergillaceae</taxon>
        <taxon>Aspergillus</taxon>
        <taxon>Aspergillus subgen. Nidulantes</taxon>
    </lineage>
</organism>
<evidence type="ECO:0000256" key="1">
    <source>
        <dbReference type="SAM" id="MobiDB-lite"/>
    </source>
</evidence>
<dbReference type="EMBL" id="JBFXLT010000282">
    <property type="protein sequence ID" value="KAL2801635.1"/>
    <property type="molecule type" value="Genomic_DNA"/>
</dbReference>
<dbReference type="Proteomes" id="UP001610334">
    <property type="component" value="Unassembled WGS sequence"/>
</dbReference>